<reference evidence="1" key="1">
    <citation type="submission" date="2018-02" db="EMBL/GenBank/DDBJ databases">
        <title>Rhizophora mucronata_Transcriptome.</title>
        <authorList>
            <person name="Meera S.P."/>
            <person name="Sreeshan A."/>
            <person name="Augustine A."/>
        </authorList>
    </citation>
    <scope>NUCLEOTIDE SEQUENCE</scope>
    <source>
        <tissue evidence="1">Leaf</tissue>
    </source>
</reference>
<sequence length="82" mass="9481">MTKIFPPRNGWKLNTKQMYNALAIPSFLPTNNSVYTFVELNYITLLPNRDQQGNQTHRSNKRICIVPFPTQRNSRTEGCSHA</sequence>
<protein>
    <submittedName>
        <fullName evidence="1">Uncharacterized protein</fullName>
    </submittedName>
</protein>
<accession>A0A2P2JEE8</accession>
<dbReference type="EMBL" id="GGEC01011359">
    <property type="protein sequence ID" value="MBW91842.1"/>
    <property type="molecule type" value="Transcribed_RNA"/>
</dbReference>
<name>A0A2P2JEE8_RHIMU</name>
<evidence type="ECO:0000313" key="1">
    <source>
        <dbReference type="EMBL" id="MBW91842.1"/>
    </source>
</evidence>
<proteinExistence type="predicted"/>
<dbReference type="EMBL" id="GGEC01011360">
    <property type="protein sequence ID" value="MBW91843.1"/>
    <property type="molecule type" value="Transcribed_RNA"/>
</dbReference>
<dbReference type="AlphaFoldDB" id="A0A2P2JEE8"/>
<organism evidence="1">
    <name type="scientific">Rhizophora mucronata</name>
    <name type="common">Asiatic mangrove</name>
    <dbReference type="NCBI Taxonomy" id="61149"/>
    <lineage>
        <taxon>Eukaryota</taxon>
        <taxon>Viridiplantae</taxon>
        <taxon>Streptophyta</taxon>
        <taxon>Embryophyta</taxon>
        <taxon>Tracheophyta</taxon>
        <taxon>Spermatophyta</taxon>
        <taxon>Magnoliopsida</taxon>
        <taxon>eudicotyledons</taxon>
        <taxon>Gunneridae</taxon>
        <taxon>Pentapetalae</taxon>
        <taxon>rosids</taxon>
        <taxon>fabids</taxon>
        <taxon>Malpighiales</taxon>
        <taxon>Rhizophoraceae</taxon>
        <taxon>Rhizophora</taxon>
    </lineage>
</organism>